<dbReference type="AlphaFoldDB" id="A0AAV9NRC2"/>
<protein>
    <submittedName>
        <fullName evidence="2">Uncharacterized protein</fullName>
    </submittedName>
</protein>
<dbReference type="Proteomes" id="UP001358417">
    <property type="component" value="Unassembled WGS sequence"/>
</dbReference>
<evidence type="ECO:0000256" key="1">
    <source>
        <dbReference type="SAM" id="MobiDB-lite"/>
    </source>
</evidence>
<dbReference type="GeneID" id="89973271"/>
<feature type="compositionally biased region" description="Low complexity" evidence="1">
    <location>
        <begin position="750"/>
        <end position="777"/>
    </location>
</feature>
<feature type="region of interest" description="Disordered" evidence="1">
    <location>
        <begin position="159"/>
        <end position="182"/>
    </location>
</feature>
<gene>
    <name evidence="2" type="ORF">LTR84_005093</name>
</gene>
<organism evidence="2 3">
    <name type="scientific">Exophiala bonariae</name>
    <dbReference type="NCBI Taxonomy" id="1690606"/>
    <lineage>
        <taxon>Eukaryota</taxon>
        <taxon>Fungi</taxon>
        <taxon>Dikarya</taxon>
        <taxon>Ascomycota</taxon>
        <taxon>Pezizomycotina</taxon>
        <taxon>Eurotiomycetes</taxon>
        <taxon>Chaetothyriomycetidae</taxon>
        <taxon>Chaetothyriales</taxon>
        <taxon>Herpotrichiellaceae</taxon>
        <taxon>Exophiala</taxon>
    </lineage>
</organism>
<sequence>MADPSELDSGLNFDSVDLNLHMNNFLPPNDPDFSEFINFDLSDMPMTDFFEDAIANMDSGIDAAAMDTQIAAEMKSTSTPGPASAADTTETEVAGQVVPNPDISSASITSEAASLSAPISESLAITAPEPAFTLSTDEAANSSIDFGEAVRVTTPVSAHEGAATTANSQEISPPAAAQELPSAPVNNTPVSTQATQPTLPIAPNNFQTTEQSAFLPLPSSSEVLDYNLSNLDFEAELSAWYSSTISTEPEVQSRGLGELDTSLPVVAGPSGISHVASSEQPSIIENYNMSTTRDMDTNNTTITAQPSSVADALPQNTMNTPAQVQADEAPAPLPLPSEVFTDTSVYTDQNYDWASTSAAVQNDPQQTLTPSQHDAQPATEEFIQAFDNGLIPRTPLIYTTQTNDLNNAMLCSPFVSPFSASPFEPSPASTLSYPQQATPRQSFEVDWVSVGKMPLQPHELAIIGTPLPANKTTPTTQASQARRNKGKGRAQIPATRQTPSQAAAGKRKRSGTDPQEPAPKHIRTNSAPESTVLQHEMEPLFQGSVNANGFENPRQRSYEQPQNFFAVGRRSHGPVSGANGRRVVHHQQQQPPQQYYQLPQQESFHQPMQSGFLDTVFPSEVPPELIAMQQAKDMNNFHNNQISHQSRVHEQQYIRRQQPAMHQQQPVMHHQRPSMDYHEEYVVHEQPLRMHNQHGNMYHAQQYMYHEQPIIHGHQQYMPVQQQQQQAQMQMQMRPQHNREAGVPQPQNVRASTTKKAATGRAAPAAGARTTKATASTQARPGPPPPTLNAVIEATQAGWCQDLFNSNGPVQPDEYLSSYDFKVPAPTGMLMMTEEYKKMGEKHRQQQLAAEASRN</sequence>
<accession>A0AAV9NRC2</accession>
<evidence type="ECO:0000313" key="2">
    <source>
        <dbReference type="EMBL" id="KAK5063017.1"/>
    </source>
</evidence>
<keyword evidence="3" id="KW-1185">Reference proteome</keyword>
<evidence type="ECO:0000313" key="3">
    <source>
        <dbReference type="Proteomes" id="UP001358417"/>
    </source>
</evidence>
<feature type="compositionally biased region" description="Polar residues" evidence="1">
    <location>
        <begin position="470"/>
        <end position="481"/>
    </location>
</feature>
<comment type="caution">
    <text evidence="2">The sequence shown here is derived from an EMBL/GenBank/DDBJ whole genome shotgun (WGS) entry which is preliminary data.</text>
</comment>
<dbReference type="RefSeq" id="XP_064711289.1">
    <property type="nucleotide sequence ID" value="XM_064848665.1"/>
</dbReference>
<feature type="region of interest" description="Disordered" evidence="1">
    <location>
        <begin position="737"/>
        <end position="785"/>
    </location>
</feature>
<reference evidence="2 3" key="1">
    <citation type="submission" date="2023-08" db="EMBL/GenBank/DDBJ databases">
        <title>Black Yeasts Isolated from many extreme environments.</title>
        <authorList>
            <person name="Coleine C."/>
            <person name="Stajich J.E."/>
            <person name="Selbmann L."/>
        </authorList>
    </citation>
    <scope>NUCLEOTIDE SEQUENCE [LARGE SCALE GENOMIC DNA]</scope>
    <source>
        <strain evidence="2 3">CCFEE 5792</strain>
    </source>
</reference>
<name>A0AAV9NRC2_9EURO</name>
<feature type="region of interest" description="Disordered" evidence="1">
    <location>
        <begin position="463"/>
        <end position="526"/>
    </location>
</feature>
<proteinExistence type="predicted"/>
<dbReference type="EMBL" id="JAVRRD010000002">
    <property type="protein sequence ID" value="KAK5063017.1"/>
    <property type="molecule type" value="Genomic_DNA"/>
</dbReference>